<dbReference type="PRINTS" id="PR00370">
    <property type="entry name" value="FMOXYGENASE"/>
</dbReference>
<sequence>MACTGCVQPSLKLISALPARPGIQGTARASNFRHFHPTTCKSMAIGTQSRQCLSTAVVGAGAAGLVAAKELLAEGHRVTVFEQGPVLGGTWVYTPKSDEASRPSPGPGVAEGRVYTSMYRDLRTNLPREVMSFLDFPFLPDAMGGRSHDTRRFCSHSEVLAYLEAFTDAFSLRHHIQYDTTVTLAEPLPAGHENGLTDAAAVSSNGQRAEANGHTSHGNGQAACEDLPWPRWRLSLRQAQRKGSKQRHVSTQDFDALLVCNGHYTDARWPEVAGQEAFPGRISHSHNYREPSSYKGQRVVCVGASASGTDISREIASTADEVYLCERGWDGDVQSHPAAGPRGNIHKRPGLISLRSDGRAEFEDGSFSQPVDAVLFCTGYLYSVPFLSTSAVVGCDASQSSIEPLYRHLFPPTAAPTLALLALPWRVVPFPLAQLQARWVARVLSGKVAPPTHEELRADSAAFYKEQQEEGRRSRDAHYLGEHQWGYNEWLARSCGEPADIASTPWRIAMNNQASMGRRAAPEDYRDRDDTIDAKAISAAHADFASLKVPFLRELQA</sequence>
<evidence type="ECO:0000256" key="9">
    <source>
        <dbReference type="SAM" id="MobiDB-lite"/>
    </source>
</evidence>
<comment type="caution">
    <text evidence="10">The sequence shown here is derived from an EMBL/GenBank/DDBJ whole genome shotgun (WGS) entry which is preliminary data.</text>
</comment>
<evidence type="ECO:0000313" key="10">
    <source>
        <dbReference type="EMBL" id="KAK9819469.1"/>
    </source>
</evidence>
<dbReference type="EC" id="1.-.-.-" evidence="8"/>
<dbReference type="InterPro" id="IPR050346">
    <property type="entry name" value="FMO-like"/>
</dbReference>
<reference evidence="10 11" key="1">
    <citation type="journal article" date="2024" name="Nat. Commun.">
        <title>Phylogenomics reveals the evolutionary origins of lichenization in chlorophyte algae.</title>
        <authorList>
            <person name="Puginier C."/>
            <person name="Libourel C."/>
            <person name="Otte J."/>
            <person name="Skaloud P."/>
            <person name="Haon M."/>
            <person name="Grisel S."/>
            <person name="Petersen M."/>
            <person name="Berrin J.G."/>
            <person name="Delaux P.M."/>
            <person name="Dal Grande F."/>
            <person name="Keller J."/>
        </authorList>
    </citation>
    <scope>NUCLEOTIDE SEQUENCE [LARGE SCALE GENOMIC DNA]</scope>
    <source>
        <strain evidence="10 11">SAG 2145</strain>
    </source>
</reference>
<dbReference type="GO" id="GO:0050661">
    <property type="term" value="F:NADP binding"/>
    <property type="evidence" value="ECO:0007669"/>
    <property type="project" value="InterPro"/>
</dbReference>
<feature type="compositionally biased region" description="Polar residues" evidence="9">
    <location>
        <begin position="202"/>
        <end position="219"/>
    </location>
</feature>
<comment type="similarity">
    <text evidence="2 8">Belongs to the FMO family.</text>
</comment>
<evidence type="ECO:0000256" key="2">
    <source>
        <dbReference type="ARBA" id="ARBA00009183"/>
    </source>
</evidence>
<dbReference type="Gene3D" id="3.50.50.60">
    <property type="entry name" value="FAD/NAD(P)-binding domain"/>
    <property type="match status" value="3"/>
</dbReference>
<dbReference type="Pfam" id="PF00743">
    <property type="entry name" value="FMO-like"/>
    <property type="match status" value="3"/>
</dbReference>
<protein>
    <recommendedName>
        <fullName evidence="8">Flavin-containing monooxygenase</fullName>
        <ecNumber evidence="8">1.-.-.-</ecNumber>
    </recommendedName>
</protein>
<feature type="region of interest" description="Disordered" evidence="9">
    <location>
        <begin position="202"/>
        <end position="222"/>
    </location>
</feature>
<evidence type="ECO:0000256" key="4">
    <source>
        <dbReference type="ARBA" id="ARBA00022827"/>
    </source>
</evidence>
<dbReference type="PANTHER" id="PTHR23023">
    <property type="entry name" value="DIMETHYLANILINE MONOOXYGENASE"/>
    <property type="match status" value="1"/>
</dbReference>
<keyword evidence="3 8" id="KW-0285">Flavoprotein</keyword>
<dbReference type="AlphaFoldDB" id="A0AAW1QDK6"/>
<dbReference type="EMBL" id="JALJOS010000047">
    <property type="protein sequence ID" value="KAK9819469.1"/>
    <property type="molecule type" value="Genomic_DNA"/>
</dbReference>
<proteinExistence type="inferred from homology"/>
<keyword evidence="7 8" id="KW-0503">Monooxygenase</keyword>
<evidence type="ECO:0000256" key="8">
    <source>
        <dbReference type="RuleBase" id="RU361177"/>
    </source>
</evidence>
<keyword evidence="5" id="KW-0521">NADP</keyword>
<comment type="cofactor">
    <cofactor evidence="1 8">
        <name>FAD</name>
        <dbReference type="ChEBI" id="CHEBI:57692"/>
    </cofactor>
</comment>
<evidence type="ECO:0000313" key="11">
    <source>
        <dbReference type="Proteomes" id="UP001438707"/>
    </source>
</evidence>
<keyword evidence="4 8" id="KW-0274">FAD</keyword>
<keyword evidence="6 8" id="KW-0560">Oxidoreductase</keyword>
<evidence type="ECO:0000256" key="5">
    <source>
        <dbReference type="ARBA" id="ARBA00022857"/>
    </source>
</evidence>
<evidence type="ECO:0000256" key="3">
    <source>
        <dbReference type="ARBA" id="ARBA00022630"/>
    </source>
</evidence>
<dbReference type="InterPro" id="IPR036188">
    <property type="entry name" value="FAD/NAD-bd_sf"/>
</dbReference>
<evidence type="ECO:0000256" key="1">
    <source>
        <dbReference type="ARBA" id="ARBA00001974"/>
    </source>
</evidence>
<accession>A0AAW1QDK6</accession>
<name>A0AAW1QDK6_9CHLO</name>
<dbReference type="Proteomes" id="UP001438707">
    <property type="component" value="Unassembled WGS sequence"/>
</dbReference>
<dbReference type="FunFam" id="3.50.50.60:FF:000138">
    <property type="entry name" value="Flavin-containing monooxygenase"/>
    <property type="match status" value="1"/>
</dbReference>
<gene>
    <name evidence="10" type="ORF">WJX74_010347</name>
</gene>
<organism evidence="10 11">
    <name type="scientific">Apatococcus lobatus</name>
    <dbReference type="NCBI Taxonomy" id="904363"/>
    <lineage>
        <taxon>Eukaryota</taxon>
        <taxon>Viridiplantae</taxon>
        <taxon>Chlorophyta</taxon>
        <taxon>core chlorophytes</taxon>
        <taxon>Trebouxiophyceae</taxon>
        <taxon>Chlorellales</taxon>
        <taxon>Chlorellaceae</taxon>
        <taxon>Apatococcus</taxon>
    </lineage>
</organism>
<dbReference type="InterPro" id="IPR020946">
    <property type="entry name" value="Flavin_mOase-like"/>
</dbReference>
<dbReference type="SUPFAM" id="SSF51905">
    <property type="entry name" value="FAD/NAD(P)-binding domain"/>
    <property type="match status" value="2"/>
</dbReference>
<evidence type="ECO:0000256" key="6">
    <source>
        <dbReference type="ARBA" id="ARBA00023002"/>
    </source>
</evidence>
<dbReference type="GO" id="GO:0004499">
    <property type="term" value="F:N,N-dimethylaniline monooxygenase activity"/>
    <property type="evidence" value="ECO:0007669"/>
    <property type="project" value="InterPro"/>
</dbReference>
<dbReference type="GO" id="GO:0050660">
    <property type="term" value="F:flavin adenine dinucleotide binding"/>
    <property type="evidence" value="ECO:0007669"/>
    <property type="project" value="InterPro"/>
</dbReference>
<evidence type="ECO:0000256" key="7">
    <source>
        <dbReference type="ARBA" id="ARBA00023033"/>
    </source>
</evidence>
<dbReference type="InterPro" id="IPR000960">
    <property type="entry name" value="Flavin_mOase"/>
</dbReference>
<keyword evidence="11" id="KW-1185">Reference proteome</keyword>